<gene>
    <name evidence="1" type="ORF">SAMN05421736_1106</name>
</gene>
<reference evidence="2" key="1">
    <citation type="submission" date="2016-10" db="EMBL/GenBank/DDBJ databases">
        <authorList>
            <person name="Varghese N."/>
            <person name="Submissions S."/>
        </authorList>
    </citation>
    <scope>NUCLEOTIDE SEQUENCE [LARGE SCALE GENOMIC DNA]</scope>
    <source>
        <strain evidence="2">SP</strain>
    </source>
</reference>
<dbReference type="OrthoDB" id="9934644at2"/>
<organism evidence="1 2">
    <name type="scientific">Evansella caseinilytica</name>
    <dbReference type="NCBI Taxonomy" id="1503961"/>
    <lineage>
        <taxon>Bacteria</taxon>
        <taxon>Bacillati</taxon>
        <taxon>Bacillota</taxon>
        <taxon>Bacilli</taxon>
        <taxon>Bacillales</taxon>
        <taxon>Bacillaceae</taxon>
        <taxon>Evansella</taxon>
    </lineage>
</organism>
<dbReference type="AlphaFoldDB" id="A0A1H3S5G7"/>
<evidence type="ECO:0000313" key="2">
    <source>
        <dbReference type="Proteomes" id="UP000198935"/>
    </source>
</evidence>
<sequence>MNKERKEEFISWKNELESRRQEILKRKAIIVKKLTKYQLRLEIASSIEEEMKSTIYEELEKKVHLLKQELEAFNTANDPQLREIEVIVSKLQRQLI</sequence>
<protein>
    <submittedName>
        <fullName evidence="1">Uncharacterized protein</fullName>
    </submittedName>
</protein>
<proteinExistence type="predicted"/>
<dbReference type="STRING" id="1503961.SAMN05421736_1106"/>
<dbReference type="Proteomes" id="UP000198935">
    <property type="component" value="Unassembled WGS sequence"/>
</dbReference>
<name>A0A1H3S5G7_9BACI</name>
<accession>A0A1H3S5G7</accession>
<evidence type="ECO:0000313" key="1">
    <source>
        <dbReference type="EMBL" id="SDZ33030.1"/>
    </source>
</evidence>
<dbReference type="EMBL" id="FNPI01000010">
    <property type="protein sequence ID" value="SDZ33030.1"/>
    <property type="molecule type" value="Genomic_DNA"/>
</dbReference>
<keyword evidence="2" id="KW-1185">Reference proteome</keyword>